<keyword evidence="2" id="KW-1185">Reference proteome</keyword>
<dbReference type="STRING" id="1423759.FC92_GL001083"/>
<organism evidence="1 2">
    <name type="scientific">Liquorilactobacillus hordei DSM 19519</name>
    <dbReference type="NCBI Taxonomy" id="1423759"/>
    <lineage>
        <taxon>Bacteria</taxon>
        <taxon>Bacillati</taxon>
        <taxon>Bacillota</taxon>
        <taxon>Bacilli</taxon>
        <taxon>Lactobacillales</taxon>
        <taxon>Lactobacillaceae</taxon>
        <taxon>Liquorilactobacillus</taxon>
    </lineage>
</organism>
<name>A0A0R1MUL8_9LACO</name>
<comment type="caution">
    <text evidence="1">The sequence shown here is derived from an EMBL/GenBank/DDBJ whole genome shotgun (WGS) entry which is preliminary data.</text>
</comment>
<evidence type="ECO:0000313" key="1">
    <source>
        <dbReference type="EMBL" id="KRL08011.1"/>
    </source>
</evidence>
<dbReference type="RefSeq" id="WP_057868798.1">
    <property type="nucleotide sequence ID" value="NZ_AZDX01000003.1"/>
</dbReference>
<gene>
    <name evidence="1" type="ORF">FC92_GL001083</name>
</gene>
<accession>A0A0R1MUL8</accession>
<dbReference type="GeneID" id="98309518"/>
<evidence type="ECO:0000313" key="2">
    <source>
        <dbReference type="Proteomes" id="UP000051448"/>
    </source>
</evidence>
<proteinExistence type="predicted"/>
<protein>
    <submittedName>
        <fullName evidence="1">Uncharacterized protein</fullName>
    </submittedName>
</protein>
<reference evidence="1 2" key="1">
    <citation type="journal article" date="2015" name="Genome Announc.">
        <title>Expanding the biotechnology potential of lactobacilli through comparative genomics of 213 strains and associated genera.</title>
        <authorList>
            <person name="Sun Z."/>
            <person name="Harris H.M."/>
            <person name="McCann A."/>
            <person name="Guo C."/>
            <person name="Argimon S."/>
            <person name="Zhang W."/>
            <person name="Yang X."/>
            <person name="Jeffery I.B."/>
            <person name="Cooney J.C."/>
            <person name="Kagawa T.F."/>
            <person name="Liu W."/>
            <person name="Song Y."/>
            <person name="Salvetti E."/>
            <person name="Wrobel A."/>
            <person name="Rasinkangas P."/>
            <person name="Parkhill J."/>
            <person name="Rea M.C."/>
            <person name="O'Sullivan O."/>
            <person name="Ritari J."/>
            <person name="Douillard F.P."/>
            <person name="Paul Ross R."/>
            <person name="Yang R."/>
            <person name="Briner A.E."/>
            <person name="Felis G.E."/>
            <person name="de Vos W.M."/>
            <person name="Barrangou R."/>
            <person name="Klaenhammer T.R."/>
            <person name="Caufield P.W."/>
            <person name="Cui Y."/>
            <person name="Zhang H."/>
            <person name="O'Toole P.W."/>
        </authorList>
    </citation>
    <scope>NUCLEOTIDE SEQUENCE [LARGE SCALE GENOMIC DNA]</scope>
    <source>
        <strain evidence="1 2">DSM 19519</strain>
    </source>
</reference>
<dbReference type="OrthoDB" id="9973775at2"/>
<sequence>MTTEYKKGDKVVISVPEIGHNTLGKQVLIFDEDSFLEVPINDKHFLGKLEDFKPAEEKIKFTPEEKKEFDHLKSLGRTLFDALNRIRSTEISRFFPYLDNKLFNKETGFSNQFEFARAWENPELIELIEPRHAVKVANMWLWKVENDYRLIEKFSLFNENCHFTKKEIEEIAKLPKFKYIELVGAWEESKW</sequence>
<dbReference type="EMBL" id="AZDX01000003">
    <property type="protein sequence ID" value="KRL08011.1"/>
    <property type="molecule type" value="Genomic_DNA"/>
</dbReference>
<dbReference type="PATRIC" id="fig|1423759.3.peg.1147"/>
<dbReference type="AlphaFoldDB" id="A0A0R1MUL8"/>
<dbReference type="Proteomes" id="UP000051448">
    <property type="component" value="Unassembled WGS sequence"/>
</dbReference>